<keyword evidence="2" id="KW-1185">Reference proteome</keyword>
<protein>
    <submittedName>
        <fullName evidence="1">Uncharacterized protein</fullName>
    </submittedName>
</protein>
<name>A0AAE1NW51_9EUCA</name>
<evidence type="ECO:0000313" key="1">
    <source>
        <dbReference type="EMBL" id="KAK4296843.1"/>
    </source>
</evidence>
<comment type="caution">
    <text evidence="1">The sequence shown here is derived from an EMBL/GenBank/DDBJ whole genome shotgun (WGS) entry which is preliminary data.</text>
</comment>
<reference evidence="1" key="1">
    <citation type="submission" date="2023-11" db="EMBL/GenBank/DDBJ databases">
        <title>Genome assemblies of two species of porcelain crab, Petrolisthes cinctipes and Petrolisthes manimaculis (Anomura: Porcellanidae).</title>
        <authorList>
            <person name="Angst P."/>
        </authorList>
    </citation>
    <scope>NUCLEOTIDE SEQUENCE</scope>
    <source>
        <strain evidence="1">PB745_02</strain>
        <tissue evidence="1">Gill</tissue>
    </source>
</reference>
<evidence type="ECO:0000313" key="2">
    <source>
        <dbReference type="Proteomes" id="UP001292094"/>
    </source>
</evidence>
<dbReference type="Proteomes" id="UP001292094">
    <property type="component" value="Unassembled WGS sequence"/>
</dbReference>
<sequence>MSIGILFLLKVKNYSSSGNTYWVLVKAVATLCLRLAGRHFGLGLDEEGDRALLLHQWLPGTAAPPSADPSTVTSVEFLSDRLMRVVVGGSESAPVRIYRHPTSDIHPIVDQLLRTVQLSPDLRMYSGQLSDYVLSRLQQLHSLRSISLGISSNHQATLLMNLITSTSCKHLNILHVVVTSDVLPEAITTNLPVTELWVWLHLLDVTDARMSWACADPGNNFQAEVIKVAAEGDVRGVTSDSNNNHKYYNLFIKFLLGTAFQQQGASMMNGHRRELLIYSDIIADLNDFQAKTSGDKYHINIPEFVYGICTDDDYVLVMKDLSADG</sequence>
<dbReference type="EMBL" id="JAWZYT010003763">
    <property type="protein sequence ID" value="KAK4296843.1"/>
    <property type="molecule type" value="Genomic_DNA"/>
</dbReference>
<accession>A0AAE1NW51</accession>
<organism evidence="1 2">
    <name type="scientific">Petrolisthes manimaculis</name>
    <dbReference type="NCBI Taxonomy" id="1843537"/>
    <lineage>
        <taxon>Eukaryota</taxon>
        <taxon>Metazoa</taxon>
        <taxon>Ecdysozoa</taxon>
        <taxon>Arthropoda</taxon>
        <taxon>Crustacea</taxon>
        <taxon>Multicrustacea</taxon>
        <taxon>Malacostraca</taxon>
        <taxon>Eumalacostraca</taxon>
        <taxon>Eucarida</taxon>
        <taxon>Decapoda</taxon>
        <taxon>Pleocyemata</taxon>
        <taxon>Anomura</taxon>
        <taxon>Galatheoidea</taxon>
        <taxon>Porcellanidae</taxon>
        <taxon>Petrolisthes</taxon>
    </lineage>
</organism>
<dbReference type="AlphaFoldDB" id="A0AAE1NW51"/>
<gene>
    <name evidence="1" type="ORF">Pmani_030709</name>
</gene>
<proteinExistence type="predicted"/>